<dbReference type="InterPro" id="IPR002912">
    <property type="entry name" value="ACT_dom"/>
</dbReference>
<keyword evidence="7 12" id="KW-0456">Lyase</keyword>
<evidence type="ECO:0000259" key="11">
    <source>
        <dbReference type="PROSITE" id="PS51671"/>
    </source>
</evidence>
<dbReference type="GO" id="GO:0005737">
    <property type="term" value="C:cytoplasm"/>
    <property type="evidence" value="ECO:0007669"/>
    <property type="project" value="TreeGrafter"/>
</dbReference>
<comment type="catalytic activity">
    <reaction evidence="8">
        <text>prephenate + H(+) = 3-phenylpyruvate + CO2 + H2O</text>
        <dbReference type="Rhea" id="RHEA:21648"/>
        <dbReference type="ChEBI" id="CHEBI:15377"/>
        <dbReference type="ChEBI" id="CHEBI:15378"/>
        <dbReference type="ChEBI" id="CHEBI:16526"/>
        <dbReference type="ChEBI" id="CHEBI:18005"/>
        <dbReference type="ChEBI" id="CHEBI:29934"/>
        <dbReference type="EC" id="4.2.1.51"/>
    </reaction>
</comment>
<proteinExistence type="predicted"/>
<sequence length="331" mass="36126">MTTRLYYLGPQGTFTHQAAIAAASELRRHMPEESFDLVACANIGDVFAGAQRGEFGVVAWENNVEGVVVPNLDALLDSADMAGVARVDVHVTFDAFVTTDTAHRYGESAERILRHCSSVTAHPHGLAQCRTFTKRYGLEPVPATSNAAGCQNLASESVALAPSLCGDLYGLHTVARAVQDFDGARTSFLVLTNRAHAVQFMDEYRTQDAGGYESIIGFVPLATGPGVLADLLNKFRDAGLNMVSLMSRPIKGHDGTYSFIATIDQAPWQVQCRHVLERVMGHGDWVKTLAVYPHHTQVYPPVTDWMLPQGGICTQMEPQATRHNMQGELLW</sequence>
<evidence type="ECO:0000256" key="6">
    <source>
        <dbReference type="ARBA" id="ARBA00023222"/>
    </source>
</evidence>
<dbReference type="Gene3D" id="3.30.70.260">
    <property type="match status" value="1"/>
</dbReference>
<dbReference type="GO" id="GO:0016853">
    <property type="term" value="F:isomerase activity"/>
    <property type="evidence" value="ECO:0007669"/>
    <property type="project" value="UniProtKB-KW"/>
</dbReference>
<dbReference type="Gene3D" id="3.40.190.10">
    <property type="entry name" value="Periplasmic binding protein-like II"/>
    <property type="match status" value="2"/>
</dbReference>
<dbReference type="STRING" id="1692.BMAGN_0461"/>
<dbReference type="GO" id="GO:0009094">
    <property type="term" value="P:L-phenylalanine biosynthetic process"/>
    <property type="evidence" value="ECO:0007669"/>
    <property type="project" value="UniProtKB-UniPathway"/>
</dbReference>
<dbReference type="CDD" id="cd04905">
    <property type="entry name" value="ACT_CM-PDT"/>
    <property type="match status" value="1"/>
</dbReference>
<evidence type="ECO:0000256" key="8">
    <source>
        <dbReference type="ARBA" id="ARBA00047848"/>
    </source>
</evidence>
<dbReference type="EMBL" id="JGZB01000003">
    <property type="protein sequence ID" value="KFI68593.1"/>
    <property type="molecule type" value="Genomic_DNA"/>
</dbReference>
<dbReference type="Proteomes" id="UP000029052">
    <property type="component" value="Unassembled WGS sequence"/>
</dbReference>
<dbReference type="eggNOG" id="COG0077">
    <property type="taxonomic scope" value="Bacteria"/>
</dbReference>
<gene>
    <name evidence="12" type="ORF">BMAGN_0461</name>
</gene>
<keyword evidence="5" id="KW-0057">Aromatic amino acid biosynthesis</keyword>
<keyword evidence="4" id="KW-0028">Amino-acid biosynthesis</keyword>
<dbReference type="PROSITE" id="PS51671">
    <property type="entry name" value="ACT"/>
    <property type="match status" value="1"/>
</dbReference>
<feature type="domain" description="ACT" evidence="11">
    <location>
        <begin position="216"/>
        <end position="294"/>
    </location>
</feature>
<dbReference type="InterPro" id="IPR008242">
    <property type="entry name" value="Chor_mutase/pphenate_deHydtase"/>
</dbReference>
<name>A0A087BC43_9BIFI</name>
<evidence type="ECO:0000259" key="10">
    <source>
        <dbReference type="PROSITE" id="PS51171"/>
    </source>
</evidence>
<keyword evidence="6" id="KW-0584">Phenylalanine biosynthesis</keyword>
<dbReference type="UniPathway" id="UPA00121">
    <property type="reaction ID" value="UER00345"/>
</dbReference>
<dbReference type="PIRSF" id="PIRSF001500">
    <property type="entry name" value="Chor_mut_pdt_Ppr"/>
    <property type="match status" value="1"/>
</dbReference>
<dbReference type="InterPro" id="IPR045865">
    <property type="entry name" value="ACT-like_dom_sf"/>
</dbReference>
<protein>
    <recommendedName>
        <fullName evidence="3">Prephenate dehydratase</fullName>
        <ecNumber evidence="2">4.2.1.51</ecNumber>
    </recommendedName>
</protein>
<evidence type="ECO:0000256" key="5">
    <source>
        <dbReference type="ARBA" id="ARBA00023141"/>
    </source>
</evidence>
<evidence type="ECO:0000256" key="3">
    <source>
        <dbReference type="ARBA" id="ARBA00021872"/>
    </source>
</evidence>
<evidence type="ECO:0000256" key="2">
    <source>
        <dbReference type="ARBA" id="ARBA00013147"/>
    </source>
</evidence>
<evidence type="ECO:0000256" key="9">
    <source>
        <dbReference type="PIRSR" id="PIRSR001500-2"/>
    </source>
</evidence>
<evidence type="ECO:0000256" key="4">
    <source>
        <dbReference type="ARBA" id="ARBA00022605"/>
    </source>
</evidence>
<comment type="pathway">
    <text evidence="1">Amino-acid biosynthesis; L-phenylalanine biosynthesis; phenylpyruvate from prephenate: step 1/1.</text>
</comment>
<dbReference type="PANTHER" id="PTHR21022">
    <property type="entry name" value="PREPHENATE DEHYDRATASE P PROTEIN"/>
    <property type="match status" value="1"/>
</dbReference>
<feature type="site" description="Essential for prephenate dehydratase activity" evidence="9">
    <location>
        <position position="186"/>
    </location>
</feature>
<evidence type="ECO:0000256" key="7">
    <source>
        <dbReference type="ARBA" id="ARBA00023239"/>
    </source>
</evidence>
<dbReference type="Pfam" id="PF00800">
    <property type="entry name" value="PDT"/>
    <property type="match status" value="1"/>
</dbReference>
<organism evidence="12 13">
    <name type="scientific">Bifidobacterium magnum</name>
    <dbReference type="NCBI Taxonomy" id="1692"/>
    <lineage>
        <taxon>Bacteria</taxon>
        <taxon>Bacillati</taxon>
        <taxon>Actinomycetota</taxon>
        <taxon>Actinomycetes</taxon>
        <taxon>Bifidobacteriales</taxon>
        <taxon>Bifidobacteriaceae</taxon>
        <taxon>Bifidobacterium</taxon>
    </lineage>
</organism>
<dbReference type="AlphaFoldDB" id="A0A087BC43"/>
<reference evidence="12 13" key="1">
    <citation type="submission" date="2014-03" db="EMBL/GenBank/DDBJ databases">
        <title>Genomics of Bifidobacteria.</title>
        <authorList>
            <person name="Ventura M."/>
            <person name="Milani C."/>
            <person name="Lugli G.A."/>
        </authorList>
    </citation>
    <scope>NUCLEOTIDE SEQUENCE [LARGE SCALE GENOMIC DNA]</scope>
    <source>
        <strain evidence="12 13">LMG 11591</strain>
    </source>
</reference>
<dbReference type="GO" id="GO:0004664">
    <property type="term" value="F:prephenate dehydratase activity"/>
    <property type="evidence" value="ECO:0007669"/>
    <property type="project" value="UniProtKB-EC"/>
</dbReference>
<feature type="domain" description="Prephenate dehydratase" evidence="10">
    <location>
        <begin position="4"/>
        <end position="193"/>
    </location>
</feature>
<dbReference type="RefSeq" id="WP_022859071.1">
    <property type="nucleotide sequence ID" value="NZ_JGZB01000003.1"/>
</dbReference>
<dbReference type="PANTHER" id="PTHR21022:SF19">
    <property type="entry name" value="PREPHENATE DEHYDRATASE-RELATED"/>
    <property type="match status" value="1"/>
</dbReference>
<evidence type="ECO:0000313" key="13">
    <source>
        <dbReference type="Proteomes" id="UP000029052"/>
    </source>
</evidence>
<dbReference type="EC" id="4.2.1.51" evidence="2"/>
<evidence type="ECO:0000313" key="12">
    <source>
        <dbReference type="EMBL" id="KFI68593.1"/>
    </source>
</evidence>
<keyword evidence="12" id="KW-0413">Isomerase</keyword>
<dbReference type="PROSITE" id="PS51171">
    <property type="entry name" value="PREPHENATE_DEHYDR_3"/>
    <property type="match status" value="1"/>
</dbReference>
<dbReference type="InterPro" id="IPR001086">
    <property type="entry name" value="Preph_deHydtase"/>
</dbReference>
<accession>A0A087BC43</accession>
<dbReference type="SUPFAM" id="SSF55021">
    <property type="entry name" value="ACT-like"/>
    <property type="match status" value="1"/>
</dbReference>
<evidence type="ECO:0000256" key="1">
    <source>
        <dbReference type="ARBA" id="ARBA00004741"/>
    </source>
</evidence>
<comment type="caution">
    <text evidence="12">The sequence shown here is derived from an EMBL/GenBank/DDBJ whole genome shotgun (WGS) entry which is preliminary data.</text>
</comment>
<keyword evidence="13" id="KW-1185">Reference proteome</keyword>
<dbReference type="SUPFAM" id="SSF53850">
    <property type="entry name" value="Periplasmic binding protein-like II"/>
    <property type="match status" value="1"/>
</dbReference>